<keyword evidence="4" id="KW-1185">Reference proteome</keyword>
<feature type="compositionally biased region" description="Acidic residues" evidence="1">
    <location>
        <begin position="49"/>
        <end position="61"/>
    </location>
</feature>
<feature type="signal peptide" evidence="2">
    <location>
        <begin position="1"/>
        <end position="16"/>
    </location>
</feature>
<gene>
    <name evidence="3" type="ORF">ODALV1_LOCUS13487</name>
</gene>
<evidence type="ECO:0000313" key="4">
    <source>
        <dbReference type="Proteomes" id="UP001642540"/>
    </source>
</evidence>
<evidence type="ECO:0000256" key="2">
    <source>
        <dbReference type="SAM" id="SignalP"/>
    </source>
</evidence>
<reference evidence="3 4" key="1">
    <citation type="submission" date="2024-08" db="EMBL/GenBank/DDBJ databases">
        <authorList>
            <person name="Cucini C."/>
            <person name="Frati F."/>
        </authorList>
    </citation>
    <scope>NUCLEOTIDE SEQUENCE [LARGE SCALE GENOMIC DNA]</scope>
</reference>
<evidence type="ECO:0000313" key="3">
    <source>
        <dbReference type="EMBL" id="CAL8109566.1"/>
    </source>
</evidence>
<sequence>MHFILFSFLILSCALATNVFAQENENEYRLTRNLPEYDNPTQDLSPTLDYEEQEDPEEISDISENLRRLRRSRFPSRSQPKASSYVSPFRKGRCRPSQAGSTKCKKRFYSYGGR</sequence>
<proteinExistence type="predicted"/>
<evidence type="ECO:0000256" key="1">
    <source>
        <dbReference type="SAM" id="MobiDB-lite"/>
    </source>
</evidence>
<organism evidence="3 4">
    <name type="scientific">Orchesella dallaii</name>
    <dbReference type="NCBI Taxonomy" id="48710"/>
    <lineage>
        <taxon>Eukaryota</taxon>
        <taxon>Metazoa</taxon>
        <taxon>Ecdysozoa</taxon>
        <taxon>Arthropoda</taxon>
        <taxon>Hexapoda</taxon>
        <taxon>Collembola</taxon>
        <taxon>Entomobryomorpha</taxon>
        <taxon>Entomobryoidea</taxon>
        <taxon>Orchesellidae</taxon>
        <taxon>Orchesellinae</taxon>
        <taxon>Orchesella</taxon>
    </lineage>
</organism>
<feature type="region of interest" description="Disordered" evidence="1">
    <location>
        <begin position="31"/>
        <end position="114"/>
    </location>
</feature>
<dbReference type="EMBL" id="CAXLJM020000041">
    <property type="protein sequence ID" value="CAL8109566.1"/>
    <property type="molecule type" value="Genomic_DNA"/>
</dbReference>
<name>A0ABP1QNJ3_9HEXA</name>
<feature type="chain" id="PRO_5046651465" evidence="2">
    <location>
        <begin position="17"/>
        <end position="114"/>
    </location>
</feature>
<dbReference type="Proteomes" id="UP001642540">
    <property type="component" value="Unassembled WGS sequence"/>
</dbReference>
<protein>
    <submittedName>
        <fullName evidence="3">Uncharacterized protein</fullName>
    </submittedName>
</protein>
<keyword evidence="2" id="KW-0732">Signal</keyword>
<accession>A0ABP1QNJ3</accession>
<comment type="caution">
    <text evidence="3">The sequence shown here is derived from an EMBL/GenBank/DDBJ whole genome shotgun (WGS) entry which is preliminary data.</text>
</comment>